<keyword evidence="6" id="KW-1185">Reference proteome</keyword>
<dbReference type="InterPro" id="IPR014001">
    <property type="entry name" value="Helicase_ATP-bd"/>
</dbReference>
<dbReference type="PROSITE" id="PS51192">
    <property type="entry name" value="HELICASE_ATP_BIND_1"/>
    <property type="match status" value="1"/>
</dbReference>
<protein>
    <recommendedName>
        <fullName evidence="7">Chromatin-remodeling ATPase INO80</fullName>
    </recommendedName>
</protein>
<dbReference type="InterPro" id="IPR001650">
    <property type="entry name" value="Helicase_C-like"/>
</dbReference>
<dbReference type="PANTHER" id="PTHR10799">
    <property type="entry name" value="SNF2/RAD54 HELICASE FAMILY"/>
    <property type="match status" value="1"/>
</dbReference>
<reference evidence="5" key="1">
    <citation type="submission" date="2023-10" db="EMBL/GenBank/DDBJ databases">
        <authorList>
            <person name="Chen Y."/>
            <person name="Shah S."/>
            <person name="Dougan E. K."/>
            <person name="Thang M."/>
            <person name="Chan C."/>
        </authorList>
    </citation>
    <scope>NUCLEOTIDE SEQUENCE [LARGE SCALE GENOMIC DNA]</scope>
</reference>
<dbReference type="EMBL" id="CAUYUJ010015402">
    <property type="protein sequence ID" value="CAK0853535.1"/>
    <property type="molecule type" value="Genomic_DNA"/>
</dbReference>
<dbReference type="InterPro" id="IPR000330">
    <property type="entry name" value="SNF2_N"/>
</dbReference>
<evidence type="ECO:0000256" key="2">
    <source>
        <dbReference type="SAM" id="MobiDB-lite"/>
    </source>
</evidence>
<dbReference type="Gene3D" id="3.40.50.300">
    <property type="entry name" value="P-loop containing nucleotide triphosphate hydrolases"/>
    <property type="match status" value="1"/>
</dbReference>
<feature type="domain" description="Helicase ATP-binding" evidence="3">
    <location>
        <begin position="1"/>
        <end position="159"/>
    </location>
</feature>
<dbReference type="Pfam" id="PF00176">
    <property type="entry name" value="SNF2-rel_dom"/>
    <property type="match status" value="1"/>
</dbReference>
<name>A0ABN9U3V9_9DINO</name>
<dbReference type="InterPro" id="IPR049730">
    <property type="entry name" value="SNF2/RAD54-like_C"/>
</dbReference>
<comment type="caution">
    <text evidence="5">The sequence shown here is derived from an EMBL/GenBank/DDBJ whole genome shotgun (WGS) entry which is preliminary data.</text>
</comment>
<evidence type="ECO:0000313" key="5">
    <source>
        <dbReference type="EMBL" id="CAK0853535.1"/>
    </source>
</evidence>
<evidence type="ECO:0000256" key="1">
    <source>
        <dbReference type="ARBA" id="ARBA00022801"/>
    </source>
</evidence>
<dbReference type="InterPro" id="IPR038718">
    <property type="entry name" value="SNF2-like_sf"/>
</dbReference>
<evidence type="ECO:0000259" key="4">
    <source>
        <dbReference type="PROSITE" id="PS51194"/>
    </source>
</evidence>
<dbReference type="PROSITE" id="PS51194">
    <property type="entry name" value="HELICASE_CTER"/>
    <property type="match status" value="1"/>
</dbReference>
<dbReference type="Proteomes" id="UP001189429">
    <property type="component" value="Unassembled WGS sequence"/>
</dbReference>
<proteinExistence type="predicted"/>
<evidence type="ECO:0000313" key="6">
    <source>
        <dbReference type="Proteomes" id="UP001189429"/>
    </source>
</evidence>
<dbReference type="CDD" id="cd18793">
    <property type="entry name" value="SF2_C_SNF"/>
    <property type="match status" value="1"/>
</dbReference>
<organism evidence="5 6">
    <name type="scientific">Prorocentrum cordatum</name>
    <dbReference type="NCBI Taxonomy" id="2364126"/>
    <lineage>
        <taxon>Eukaryota</taxon>
        <taxon>Sar</taxon>
        <taxon>Alveolata</taxon>
        <taxon>Dinophyceae</taxon>
        <taxon>Prorocentrales</taxon>
        <taxon>Prorocentraceae</taxon>
        <taxon>Prorocentrum</taxon>
    </lineage>
</organism>
<gene>
    <name evidence="5" type="ORF">PCOR1329_LOCUS44971</name>
</gene>
<accession>A0ABN9U3V9</accession>
<evidence type="ECO:0008006" key="7">
    <source>
        <dbReference type="Google" id="ProtNLM"/>
    </source>
</evidence>
<evidence type="ECO:0000259" key="3">
    <source>
        <dbReference type="PROSITE" id="PS51192"/>
    </source>
</evidence>
<feature type="domain" description="Helicase C-terminal" evidence="4">
    <location>
        <begin position="299"/>
        <end position="455"/>
    </location>
</feature>
<dbReference type="SMART" id="SM00490">
    <property type="entry name" value="HELICc"/>
    <property type="match status" value="1"/>
</dbReference>
<dbReference type="Pfam" id="PF00271">
    <property type="entry name" value="Helicase_C"/>
    <property type="match status" value="1"/>
</dbReference>
<dbReference type="SUPFAM" id="SSF52540">
    <property type="entry name" value="P-loop containing nucleoside triphosphate hydrolases"/>
    <property type="match status" value="2"/>
</dbReference>
<dbReference type="Gene3D" id="3.40.50.10810">
    <property type="entry name" value="Tandem AAA-ATPase domain"/>
    <property type="match status" value="1"/>
</dbReference>
<keyword evidence="1" id="KW-0378">Hydrolase</keyword>
<feature type="region of interest" description="Disordered" evidence="2">
    <location>
        <begin position="515"/>
        <end position="535"/>
    </location>
</feature>
<sequence length="535" mass="60725">MWLLVPLGLGKTIQTIAFLLHIKEQKGNVGPHLIVAPKSTLSNWKTEFERFAPGYSVRLLTGDQDLRELELAALRRDIAQRRPVACVTNYEQVHRNDWLLKNSWQLVVVDEGHRLKNPETVLHNAMASLRCRMRLLLTGTPLQNSVNELWALLHYLLPDLFTVVMDFKAWFAKPFQGVEGLNEYDIQLDPEQEQQVIQQMHTLLSPFLLQRLKSEVLADRLPPRVEVDVRVPLSAWQEAAYRDLEKRTIRLLDEGAAVSSDQVNNALMQLRKIVLHPYLFQQGYARGQDLFRASGKLEALDRMLPKLLRFGHKVLVFSQFTSLLDILEDFLKWRDIVHVRLDGQVAHEQRKARIERFNSDESVKVFLLSARAGGLGLNLQAADTVVLFDIDWNPQNDRQAVARVHRVGQTREVRVVRLVTDSKVERHMEARCREKLEMEQKVLGAGMFRRQATAEQRSAALRAVLGLSETAGGPGGGGAGQGVTSPEDRMNELIARGAEESWTHSTAWTLRPCSPPAVRPRARSRRGRCWSVAGG</sequence>
<dbReference type="SMART" id="SM00487">
    <property type="entry name" value="DEXDc"/>
    <property type="match status" value="1"/>
</dbReference>
<dbReference type="InterPro" id="IPR027417">
    <property type="entry name" value="P-loop_NTPase"/>
</dbReference>